<accession>A0A2P8FRS4</accession>
<dbReference type="GO" id="GO:0003677">
    <property type="term" value="F:DNA binding"/>
    <property type="evidence" value="ECO:0007669"/>
    <property type="project" value="UniProtKB-KW"/>
</dbReference>
<dbReference type="Pfam" id="PF00589">
    <property type="entry name" value="Phage_integrase"/>
    <property type="match status" value="1"/>
</dbReference>
<evidence type="ECO:0000259" key="3">
    <source>
        <dbReference type="PROSITE" id="PS51898"/>
    </source>
</evidence>
<evidence type="ECO:0000313" key="4">
    <source>
        <dbReference type="EMBL" id="PSL24430.1"/>
    </source>
</evidence>
<dbReference type="InterPro" id="IPR010998">
    <property type="entry name" value="Integrase_recombinase_N"/>
</dbReference>
<dbReference type="GO" id="GO:0015074">
    <property type="term" value="P:DNA integration"/>
    <property type="evidence" value="ECO:0007669"/>
    <property type="project" value="InterPro"/>
</dbReference>
<name>A0A2P8FRS4_9BACT</name>
<dbReference type="Gene3D" id="1.10.150.130">
    <property type="match status" value="1"/>
</dbReference>
<dbReference type="RefSeq" id="WP_170117665.1">
    <property type="nucleotide sequence ID" value="NZ_PYGK01000015.1"/>
</dbReference>
<dbReference type="AlphaFoldDB" id="A0A2P8FRS4"/>
<dbReference type="InterPro" id="IPR002104">
    <property type="entry name" value="Integrase_catalytic"/>
</dbReference>
<organism evidence="4 5">
    <name type="scientific">Chitinophaga ginsengisoli</name>
    <dbReference type="NCBI Taxonomy" id="363837"/>
    <lineage>
        <taxon>Bacteria</taxon>
        <taxon>Pseudomonadati</taxon>
        <taxon>Bacteroidota</taxon>
        <taxon>Chitinophagia</taxon>
        <taxon>Chitinophagales</taxon>
        <taxon>Chitinophagaceae</taxon>
        <taxon>Chitinophaga</taxon>
    </lineage>
</organism>
<dbReference type="Gene3D" id="1.10.443.10">
    <property type="entry name" value="Intergrase catalytic core"/>
    <property type="match status" value="1"/>
</dbReference>
<dbReference type="GO" id="GO:0006310">
    <property type="term" value="P:DNA recombination"/>
    <property type="evidence" value="ECO:0007669"/>
    <property type="project" value="UniProtKB-KW"/>
</dbReference>
<keyword evidence="5" id="KW-1185">Reference proteome</keyword>
<keyword evidence="1" id="KW-0238">DNA-binding</keyword>
<dbReference type="SUPFAM" id="SSF56349">
    <property type="entry name" value="DNA breaking-rejoining enzymes"/>
    <property type="match status" value="1"/>
</dbReference>
<evidence type="ECO:0000256" key="1">
    <source>
        <dbReference type="ARBA" id="ARBA00023125"/>
    </source>
</evidence>
<dbReference type="InterPro" id="IPR025269">
    <property type="entry name" value="SAM-like_dom"/>
</dbReference>
<sequence>MKIVRQKSPNGKKIYLYYDYGRAKGDRVKTGMFLYARPANAVEKQHNKQTADLLLVKQGQQVLEQQAIGTGYIPEHRFKTNFLDYYSDFVENNKRDNNRHLGCCFSKFKTWTKRSRLAPIEITYDLCFRFRRHLLDTLKGETPQNYFATFKRMLESATREGYFKICPTDNIPATKNPSENLPDFLEVDEFLRFIAAPPPPQIQETIEAFIFALYTGVRWCDVENLQWGEINGFKYTTRMLQAKTKQPVILHLHHVATALLRKRRQYLGETILPAKKVFNLPSHKAAIDVIKDWAKKRGIIKNVTPKTARLTYSILLQDKSVDTSTVAYLLGHTTTKQVSEIYKRHRPKNQMESVNNLPIPDVLPDYLRFTE</sequence>
<gene>
    <name evidence="4" type="ORF">CLV42_11516</name>
</gene>
<feature type="domain" description="Tyr recombinase" evidence="3">
    <location>
        <begin position="180"/>
        <end position="355"/>
    </location>
</feature>
<dbReference type="PROSITE" id="PS51898">
    <property type="entry name" value="TYR_RECOMBINASE"/>
    <property type="match status" value="1"/>
</dbReference>
<dbReference type="InterPro" id="IPR013762">
    <property type="entry name" value="Integrase-like_cat_sf"/>
</dbReference>
<proteinExistence type="predicted"/>
<reference evidence="4 5" key="1">
    <citation type="submission" date="2018-03" db="EMBL/GenBank/DDBJ databases">
        <title>Genomic Encyclopedia of Archaeal and Bacterial Type Strains, Phase II (KMG-II): from individual species to whole genera.</title>
        <authorList>
            <person name="Goeker M."/>
        </authorList>
    </citation>
    <scope>NUCLEOTIDE SEQUENCE [LARGE SCALE GENOMIC DNA]</scope>
    <source>
        <strain evidence="4 5">DSM 18107</strain>
    </source>
</reference>
<dbReference type="EMBL" id="PYGK01000015">
    <property type="protein sequence ID" value="PSL24430.1"/>
    <property type="molecule type" value="Genomic_DNA"/>
</dbReference>
<dbReference type="InterPro" id="IPR011010">
    <property type="entry name" value="DNA_brk_join_enz"/>
</dbReference>
<protein>
    <submittedName>
        <fullName evidence="4">Site-specific recombinase XerD</fullName>
    </submittedName>
</protein>
<comment type="caution">
    <text evidence="4">The sequence shown here is derived from an EMBL/GenBank/DDBJ whole genome shotgun (WGS) entry which is preliminary data.</text>
</comment>
<keyword evidence="2" id="KW-0233">DNA recombination</keyword>
<evidence type="ECO:0000313" key="5">
    <source>
        <dbReference type="Proteomes" id="UP000240978"/>
    </source>
</evidence>
<dbReference type="Proteomes" id="UP000240978">
    <property type="component" value="Unassembled WGS sequence"/>
</dbReference>
<dbReference type="Pfam" id="PF13102">
    <property type="entry name" value="Phage_int_SAM_5"/>
    <property type="match status" value="1"/>
</dbReference>
<evidence type="ECO:0000256" key="2">
    <source>
        <dbReference type="ARBA" id="ARBA00023172"/>
    </source>
</evidence>